<reference evidence="3 4" key="1">
    <citation type="submission" date="2020-08" db="EMBL/GenBank/DDBJ databases">
        <title>Genomic Encyclopedia of Type Strains, Phase IV (KMG-V): Genome sequencing to study the core and pangenomes of soil and plant-associated prokaryotes.</title>
        <authorList>
            <person name="Whitman W."/>
        </authorList>
    </citation>
    <scope>NUCLEOTIDE SEQUENCE [LARGE SCALE GENOMIC DNA]</scope>
    <source>
        <strain evidence="3 4">B3ACCR2</strain>
    </source>
</reference>
<feature type="region of interest" description="Disordered" evidence="1">
    <location>
        <begin position="115"/>
        <end position="134"/>
    </location>
</feature>
<evidence type="ECO:0000313" key="4">
    <source>
        <dbReference type="Proteomes" id="UP000590811"/>
    </source>
</evidence>
<evidence type="ECO:0000313" key="3">
    <source>
        <dbReference type="EMBL" id="MBB2988107.1"/>
    </source>
</evidence>
<dbReference type="Gene3D" id="3.40.470.10">
    <property type="entry name" value="Uracil-DNA glycosylase-like domain"/>
    <property type="match status" value="1"/>
</dbReference>
<dbReference type="AlphaFoldDB" id="A0A839PX54"/>
<gene>
    <name evidence="3" type="ORF">FHW14_003296</name>
</gene>
<feature type="domain" description="Uracil-DNA glycosylase-like" evidence="2">
    <location>
        <begin position="46"/>
        <end position="208"/>
    </location>
</feature>
<evidence type="ECO:0000259" key="2">
    <source>
        <dbReference type="SMART" id="SM00986"/>
    </source>
</evidence>
<organism evidence="3 4">
    <name type="scientific">Terracoccus luteus</name>
    <dbReference type="NCBI Taxonomy" id="53356"/>
    <lineage>
        <taxon>Bacteria</taxon>
        <taxon>Bacillati</taxon>
        <taxon>Actinomycetota</taxon>
        <taxon>Actinomycetes</taxon>
        <taxon>Micrococcales</taxon>
        <taxon>Intrasporangiaceae</taxon>
        <taxon>Terracoccus</taxon>
    </lineage>
</organism>
<dbReference type="SUPFAM" id="SSF52141">
    <property type="entry name" value="Uracil-DNA glycosylase-like"/>
    <property type="match status" value="1"/>
</dbReference>
<dbReference type="EMBL" id="JACHVT010000007">
    <property type="protein sequence ID" value="MBB2988107.1"/>
    <property type="molecule type" value="Genomic_DNA"/>
</dbReference>
<protein>
    <recommendedName>
        <fullName evidence="2">Uracil-DNA glycosylase-like domain-containing protein</fullName>
    </recommendedName>
</protein>
<dbReference type="SMART" id="SM00987">
    <property type="entry name" value="UreE_C"/>
    <property type="match status" value="1"/>
</dbReference>
<dbReference type="SMART" id="SM00986">
    <property type="entry name" value="UDG"/>
    <property type="match status" value="1"/>
</dbReference>
<dbReference type="Pfam" id="PF03167">
    <property type="entry name" value="UDG"/>
    <property type="match status" value="1"/>
</dbReference>
<sequence length="215" mass="22670">MRDVDEARDGDAALGALADLVVLDALAASWRVGPLGERRFVPGFDPLGPGTDARVLVLLQSPAPVTVSHGVDAVASEDNDAPSSRAFRAARLESGLGRGDYLRWNVVPWALENPVTQGPGAGRPASRRTGPTPDELDAAAPALHALLTALPHLRAVVALGDATLAGVMRYLTLHDSPVIVPVLAAPHPSPANGHRRHERHVRIVNALRRARSLAD</sequence>
<accession>A0A839PX54</accession>
<name>A0A839PX54_9MICO</name>
<dbReference type="InterPro" id="IPR005122">
    <property type="entry name" value="Uracil-DNA_glycosylase-like"/>
</dbReference>
<proteinExistence type="predicted"/>
<comment type="caution">
    <text evidence="3">The sequence shown here is derived from an EMBL/GenBank/DDBJ whole genome shotgun (WGS) entry which is preliminary data.</text>
</comment>
<dbReference type="Proteomes" id="UP000590811">
    <property type="component" value="Unassembled WGS sequence"/>
</dbReference>
<dbReference type="RefSeq" id="WP_184511101.1">
    <property type="nucleotide sequence ID" value="NZ_JACHVT010000007.1"/>
</dbReference>
<evidence type="ECO:0000256" key="1">
    <source>
        <dbReference type="SAM" id="MobiDB-lite"/>
    </source>
</evidence>
<dbReference type="InterPro" id="IPR036895">
    <property type="entry name" value="Uracil-DNA_glycosylase-like_sf"/>
</dbReference>